<reference evidence="2" key="1">
    <citation type="submission" date="2023-07" db="EMBL/GenBank/DDBJ databases">
        <title>30 novel species of actinomycetes from the DSMZ collection.</title>
        <authorList>
            <person name="Nouioui I."/>
        </authorList>
    </citation>
    <scope>NUCLEOTIDE SEQUENCE [LARGE SCALE GENOMIC DNA]</scope>
    <source>
        <strain evidence="2">DSM 41982</strain>
    </source>
</reference>
<dbReference type="Proteomes" id="UP001183607">
    <property type="component" value="Unassembled WGS sequence"/>
</dbReference>
<name>A0ABD5EF85_9ACTN</name>
<evidence type="ECO:0000313" key="2">
    <source>
        <dbReference type="Proteomes" id="UP001183607"/>
    </source>
</evidence>
<proteinExistence type="predicted"/>
<dbReference type="RefSeq" id="WP_254667322.1">
    <property type="nucleotide sequence ID" value="NZ_JAVRER010000108.1"/>
</dbReference>
<sequence>MDAPDFMVLRRLLINSLSVLAPDASVQMAWLDEHKVAVDEIALDFDHAFRMTNRLVEHHQISGSAAAGLLEIDVLLAAMSGHAQADRWTRDALVSDAGWSEARQLARQILIELTGGWEHPLPSIQAIR</sequence>
<dbReference type="AlphaFoldDB" id="A0ABD5EF85"/>
<accession>A0ABD5EF85</accession>
<gene>
    <name evidence="1" type="ORF">RM574_30075</name>
</gene>
<evidence type="ECO:0000313" key="1">
    <source>
        <dbReference type="EMBL" id="MDT0419726.1"/>
    </source>
</evidence>
<comment type="caution">
    <text evidence="1">The sequence shown here is derived from an EMBL/GenBank/DDBJ whole genome shotgun (WGS) entry which is preliminary data.</text>
</comment>
<dbReference type="EMBL" id="JAVRER010000108">
    <property type="protein sequence ID" value="MDT0419726.1"/>
    <property type="molecule type" value="Genomic_DNA"/>
</dbReference>
<protein>
    <submittedName>
        <fullName evidence="1">Uncharacterized protein</fullName>
    </submittedName>
</protein>
<organism evidence="1 2">
    <name type="scientific">Streptomyces evansiae</name>
    <dbReference type="NCBI Taxonomy" id="3075535"/>
    <lineage>
        <taxon>Bacteria</taxon>
        <taxon>Bacillati</taxon>
        <taxon>Actinomycetota</taxon>
        <taxon>Actinomycetes</taxon>
        <taxon>Kitasatosporales</taxon>
        <taxon>Streptomycetaceae</taxon>
        <taxon>Streptomyces</taxon>
    </lineage>
</organism>